<keyword evidence="3" id="KW-1185">Reference proteome</keyword>
<accession>A0ABV7L456</accession>
<gene>
    <name evidence="2" type="ORF">ACFOGJ_17740</name>
</gene>
<evidence type="ECO:0000313" key="3">
    <source>
        <dbReference type="Proteomes" id="UP001595528"/>
    </source>
</evidence>
<dbReference type="PANTHER" id="PTHR43283:SF3">
    <property type="entry name" value="BETA-LACTAMASE FAMILY PROTEIN (AFU_ORTHOLOGUE AFUA_5G07500)"/>
    <property type="match status" value="1"/>
</dbReference>
<dbReference type="EC" id="3.-.-.-" evidence="2"/>
<reference evidence="3" key="1">
    <citation type="journal article" date="2019" name="Int. J. Syst. Evol. Microbiol.">
        <title>The Global Catalogue of Microorganisms (GCM) 10K type strain sequencing project: providing services to taxonomists for standard genome sequencing and annotation.</title>
        <authorList>
            <consortium name="The Broad Institute Genomics Platform"/>
            <consortium name="The Broad Institute Genome Sequencing Center for Infectious Disease"/>
            <person name="Wu L."/>
            <person name="Ma J."/>
        </authorList>
    </citation>
    <scope>NUCLEOTIDE SEQUENCE [LARGE SCALE GENOMIC DNA]</scope>
    <source>
        <strain evidence="3">KCTC 42964</strain>
    </source>
</reference>
<protein>
    <submittedName>
        <fullName evidence="2">Serine hydrolase domain-containing protein</fullName>
        <ecNumber evidence="2">3.-.-.-</ecNumber>
    </submittedName>
</protein>
<dbReference type="PANTHER" id="PTHR43283">
    <property type="entry name" value="BETA-LACTAMASE-RELATED"/>
    <property type="match status" value="1"/>
</dbReference>
<name>A0ABV7L456_9PROT</name>
<dbReference type="InterPro" id="IPR050789">
    <property type="entry name" value="Diverse_Enzym_Activities"/>
</dbReference>
<keyword evidence="2" id="KW-0378">Hydrolase</keyword>
<dbReference type="RefSeq" id="WP_379902976.1">
    <property type="nucleotide sequence ID" value="NZ_JBHRTR010000031.1"/>
</dbReference>
<dbReference type="Pfam" id="PF00144">
    <property type="entry name" value="Beta-lactamase"/>
    <property type="match status" value="1"/>
</dbReference>
<sequence>MTELQSVLERCVARGDAPFLVAMTGNAAGTTFSGAAGEAAPRRPAAEDTVFRIFSMTKAVGSVAAMIMIERNKLSMDTPVAEILPAFRDIKVLDGWNGDEPVLRAPRTECTIRHLATHTSGFCYEFWNPDVPRWMEKTGHPTIVSGMKASLNYPLAFDPGSRWDYGIGIDWLGQAVEAVDGRRIDAFVTEEILQPLGMASSGFECEGGMAARLAELKARGEDGQFAPFELAPPPQPEFYGMGHALYSTAPDYLRFCRMILRGGELDGARILTPESVSTMCANQIGDLTVGVMKTAAPPVTADVDLFPGLKKTHAFAFLRLEEDAPGMRSAGSLAWAGVCNTHYWIDPAKDLAAVIMTQSLPFAEPGFMHAYEDYERAVYAG</sequence>
<dbReference type="Proteomes" id="UP001595528">
    <property type="component" value="Unassembled WGS sequence"/>
</dbReference>
<dbReference type="InterPro" id="IPR001466">
    <property type="entry name" value="Beta-lactam-related"/>
</dbReference>
<comment type="caution">
    <text evidence="2">The sequence shown here is derived from an EMBL/GenBank/DDBJ whole genome shotgun (WGS) entry which is preliminary data.</text>
</comment>
<dbReference type="SUPFAM" id="SSF56601">
    <property type="entry name" value="beta-lactamase/transpeptidase-like"/>
    <property type="match status" value="1"/>
</dbReference>
<feature type="domain" description="Beta-lactamase-related" evidence="1">
    <location>
        <begin position="9"/>
        <end position="371"/>
    </location>
</feature>
<dbReference type="InterPro" id="IPR012338">
    <property type="entry name" value="Beta-lactam/transpept-like"/>
</dbReference>
<proteinExistence type="predicted"/>
<dbReference type="Gene3D" id="3.40.710.10">
    <property type="entry name" value="DD-peptidase/beta-lactamase superfamily"/>
    <property type="match status" value="1"/>
</dbReference>
<dbReference type="GO" id="GO:0016787">
    <property type="term" value="F:hydrolase activity"/>
    <property type="evidence" value="ECO:0007669"/>
    <property type="project" value="UniProtKB-KW"/>
</dbReference>
<evidence type="ECO:0000313" key="2">
    <source>
        <dbReference type="EMBL" id="MFC3229093.1"/>
    </source>
</evidence>
<organism evidence="2 3">
    <name type="scientific">Marinibaculum pumilum</name>
    <dbReference type="NCBI Taxonomy" id="1766165"/>
    <lineage>
        <taxon>Bacteria</taxon>
        <taxon>Pseudomonadati</taxon>
        <taxon>Pseudomonadota</taxon>
        <taxon>Alphaproteobacteria</taxon>
        <taxon>Rhodospirillales</taxon>
        <taxon>Rhodospirillaceae</taxon>
        <taxon>Marinibaculum</taxon>
    </lineage>
</organism>
<dbReference type="EMBL" id="JBHRTR010000031">
    <property type="protein sequence ID" value="MFC3229093.1"/>
    <property type="molecule type" value="Genomic_DNA"/>
</dbReference>
<evidence type="ECO:0000259" key="1">
    <source>
        <dbReference type="Pfam" id="PF00144"/>
    </source>
</evidence>